<feature type="transmembrane region" description="Helical" evidence="7">
    <location>
        <begin position="160"/>
        <end position="177"/>
    </location>
</feature>
<dbReference type="InterPro" id="IPR001640">
    <property type="entry name" value="Lgt"/>
</dbReference>
<dbReference type="EMBL" id="AP012029">
    <property type="protein sequence ID" value="BAJ64079.1"/>
    <property type="molecule type" value="Genomic_DNA"/>
</dbReference>
<dbReference type="AlphaFoldDB" id="E8MXJ8"/>
<evidence type="ECO:0000256" key="3">
    <source>
        <dbReference type="ARBA" id="ARBA00022679"/>
    </source>
</evidence>
<dbReference type="KEGG" id="atm:ANT_20530"/>
<comment type="similarity">
    <text evidence="1">Belongs to the Lgt family.</text>
</comment>
<accession>E8MXJ8</accession>
<dbReference type="InParanoid" id="E8MXJ8"/>
<keyword evidence="5 7" id="KW-1133">Transmembrane helix</keyword>
<sequence>MLPIIHLGPLAVQTPGLILLLGVWFALDVTEKHAVRFGISSSKVSRLMLWGVISGILGARIGYALQFPQAFLSSPASLLSLTPQMLSAEAGMLTAFLVSLVYLQKAQLPFWRTLDALTTFFSILAVAIGLSHVASGENFGIPTTLPWAVELWGARRHPTQVYEVILSLGILLVIWIPRKTLSTDSLFEIPGSRFLLFVILTAIVQIVVEPFRASSLWIGPVRQVHFITWLILALALWTLDRRLSQRAKISG</sequence>
<evidence type="ECO:0000256" key="5">
    <source>
        <dbReference type="ARBA" id="ARBA00022989"/>
    </source>
</evidence>
<reference evidence="8 9" key="1">
    <citation type="submission" date="2010-12" db="EMBL/GenBank/DDBJ databases">
        <title>Whole genome sequence of Anaerolinea thermophila UNI-1.</title>
        <authorList>
            <person name="Narita-Yamada S."/>
            <person name="Kishi E."/>
            <person name="Watanabe Y."/>
            <person name="Takasaki K."/>
            <person name="Ankai A."/>
            <person name="Oguchi A."/>
            <person name="Fukui S."/>
            <person name="Takahashi M."/>
            <person name="Yashiro I."/>
            <person name="Hosoyama A."/>
            <person name="Sekiguchi Y."/>
            <person name="Hanada S."/>
            <person name="Fujita N."/>
        </authorList>
    </citation>
    <scope>NUCLEOTIDE SEQUENCE [LARGE SCALE GENOMIC DNA]</scope>
    <source>
        <strain evidence="9">DSM 14523 / JCM 11388 / NBRC 100420 / UNI-1</strain>
    </source>
</reference>
<dbReference type="Pfam" id="PF01790">
    <property type="entry name" value="LGT"/>
    <property type="match status" value="1"/>
</dbReference>
<dbReference type="GO" id="GO:0042158">
    <property type="term" value="P:lipoprotein biosynthetic process"/>
    <property type="evidence" value="ECO:0007669"/>
    <property type="project" value="InterPro"/>
</dbReference>
<feature type="transmembrane region" description="Helical" evidence="7">
    <location>
        <begin position="189"/>
        <end position="208"/>
    </location>
</feature>
<feature type="transmembrane region" description="Helical" evidence="7">
    <location>
        <begin position="6"/>
        <end position="27"/>
    </location>
</feature>
<dbReference type="PANTHER" id="PTHR30589">
    <property type="entry name" value="PROLIPOPROTEIN DIACYLGLYCERYL TRANSFERASE"/>
    <property type="match status" value="1"/>
</dbReference>
<feature type="transmembrane region" description="Helical" evidence="7">
    <location>
        <begin position="115"/>
        <end position="134"/>
    </location>
</feature>
<dbReference type="eggNOG" id="COG0682">
    <property type="taxonomic scope" value="Bacteria"/>
</dbReference>
<dbReference type="GO" id="GO:0008961">
    <property type="term" value="F:phosphatidylglycerol-prolipoprotein diacylglyceryl transferase activity"/>
    <property type="evidence" value="ECO:0007669"/>
    <property type="project" value="InterPro"/>
</dbReference>
<evidence type="ECO:0000256" key="6">
    <source>
        <dbReference type="ARBA" id="ARBA00023136"/>
    </source>
</evidence>
<evidence type="ECO:0000256" key="2">
    <source>
        <dbReference type="ARBA" id="ARBA00022475"/>
    </source>
</evidence>
<dbReference type="PANTHER" id="PTHR30589:SF0">
    <property type="entry name" value="PHOSPHATIDYLGLYCEROL--PROLIPOPROTEIN DIACYLGLYCERYL TRANSFERASE"/>
    <property type="match status" value="1"/>
</dbReference>
<evidence type="ECO:0000256" key="1">
    <source>
        <dbReference type="ARBA" id="ARBA00007150"/>
    </source>
</evidence>
<dbReference type="STRING" id="926569.ANT_20530"/>
<keyword evidence="2" id="KW-1003">Cell membrane</keyword>
<keyword evidence="9" id="KW-1185">Reference proteome</keyword>
<dbReference type="Proteomes" id="UP000008922">
    <property type="component" value="Chromosome"/>
</dbReference>
<dbReference type="GO" id="GO:0005886">
    <property type="term" value="C:plasma membrane"/>
    <property type="evidence" value="ECO:0007669"/>
    <property type="project" value="InterPro"/>
</dbReference>
<evidence type="ECO:0000256" key="4">
    <source>
        <dbReference type="ARBA" id="ARBA00022692"/>
    </source>
</evidence>
<keyword evidence="3 8" id="KW-0808">Transferase</keyword>
<protein>
    <submittedName>
        <fullName evidence="8">Prolipoprotein diacylglyceryl transferase family protein</fullName>
    </submittedName>
</protein>
<dbReference type="RefSeq" id="WP_013560449.1">
    <property type="nucleotide sequence ID" value="NC_014960.1"/>
</dbReference>
<feature type="transmembrane region" description="Helical" evidence="7">
    <location>
        <begin position="85"/>
        <end position="103"/>
    </location>
</feature>
<proteinExistence type="inferred from homology"/>
<organism evidence="8 9">
    <name type="scientific">Anaerolinea thermophila (strain DSM 14523 / JCM 11388 / NBRC 100420 / UNI-1)</name>
    <dbReference type="NCBI Taxonomy" id="926569"/>
    <lineage>
        <taxon>Bacteria</taxon>
        <taxon>Bacillati</taxon>
        <taxon>Chloroflexota</taxon>
        <taxon>Anaerolineae</taxon>
        <taxon>Anaerolineales</taxon>
        <taxon>Anaerolineaceae</taxon>
        <taxon>Anaerolinea</taxon>
    </lineage>
</organism>
<evidence type="ECO:0000256" key="7">
    <source>
        <dbReference type="SAM" id="Phobius"/>
    </source>
</evidence>
<name>E8MXJ8_ANATU</name>
<feature type="transmembrane region" description="Helical" evidence="7">
    <location>
        <begin position="47"/>
        <end position="65"/>
    </location>
</feature>
<keyword evidence="4 7" id="KW-0812">Transmembrane</keyword>
<feature type="transmembrane region" description="Helical" evidence="7">
    <location>
        <begin position="220"/>
        <end position="239"/>
    </location>
</feature>
<gene>
    <name evidence="8" type="ordered locus">ANT_20530</name>
</gene>
<dbReference type="OrthoDB" id="157061at2"/>
<keyword evidence="6 7" id="KW-0472">Membrane</keyword>
<dbReference type="HOGENOM" id="CLU_1146318_0_0_0"/>
<evidence type="ECO:0000313" key="8">
    <source>
        <dbReference type="EMBL" id="BAJ64079.1"/>
    </source>
</evidence>
<evidence type="ECO:0000313" key="9">
    <source>
        <dbReference type="Proteomes" id="UP000008922"/>
    </source>
</evidence>